<keyword evidence="3" id="KW-1185">Reference proteome</keyword>
<comment type="caution">
    <text evidence="2">The sequence shown here is derived from an EMBL/GenBank/DDBJ whole genome shotgun (WGS) entry which is preliminary data.</text>
</comment>
<gene>
    <name evidence="2" type="ORF">GCM10020366_34620</name>
</gene>
<accession>A0ABP6RT48</accession>
<dbReference type="Pfam" id="PF04149">
    <property type="entry name" value="DUF397"/>
    <property type="match status" value="1"/>
</dbReference>
<dbReference type="Proteomes" id="UP001500483">
    <property type="component" value="Unassembled WGS sequence"/>
</dbReference>
<evidence type="ECO:0000313" key="3">
    <source>
        <dbReference type="Proteomes" id="UP001500483"/>
    </source>
</evidence>
<dbReference type="EMBL" id="BAAAYK010000038">
    <property type="protein sequence ID" value="GAA3359273.1"/>
    <property type="molecule type" value="Genomic_DNA"/>
</dbReference>
<protein>
    <recommendedName>
        <fullName evidence="1">DUF397 domain-containing protein</fullName>
    </recommendedName>
</protein>
<organism evidence="2 3">
    <name type="scientific">Saccharopolyspora gregorii</name>
    <dbReference type="NCBI Taxonomy" id="33914"/>
    <lineage>
        <taxon>Bacteria</taxon>
        <taxon>Bacillati</taxon>
        <taxon>Actinomycetota</taxon>
        <taxon>Actinomycetes</taxon>
        <taxon>Pseudonocardiales</taxon>
        <taxon>Pseudonocardiaceae</taxon>
        <taxon>Saccharopolyspora</taxon>
    </lineage>
</organism>
<dbReference type="RefSeq" id="WP_258341242.1">
    <property type="nucleotide sequence ID" value="NZ_BAAAYK010000038.1"/>
</dbReference>
<evidence type="ECO:0000259" key="1">
    <source>
        <dbReference type="Pfam" id="PF04149"/>
    </source>
</evidence>
<sequence length="66" mass="6927">MSISSAKWRKASRSGQGNNCVEVALDVPGRAWVRDSKLGEASPVLVASADGFAAFLGAVKSGKYDR</sequence>
<name>A0ABP6RT48_9PSEU</name>
<evidence type="ECO:0000313" key="2">
    <source>
        <dbReference type="EMBL" id="GAA3359273.1"/>
    </source>
</evidence>
<proteinExistence type="predicted"/>
<dbReference type="InterPro" id="IPR007278">
    <property type="entry name" value="DUF397"/>
</dbReference>
<reference evidence="3" key="1">
    <citation type="journal article" date="2019" name="Int. J. Syst. Evol. Microbiol.">
        <title>The Global Catalogue of Microorganisms (GCM) 10K type strain sequencing project: providing services to taxonomists for standard genome sequencing and annotation.</title>
        <authorList>
            <consortium name="The Broad Institute Genomics Platform"/>
            <consortium name="The Broad Institute Genome Sequencing Center for Infectious Disease"/>
            <person name="Wu L."/>
            <person name="Ma J."/>
        </authorList>
    </citation>
    <scope>NUCLEOTIDE SEQUENCE [LARGE SCALE GENOMIC DNA]</scope>
    <source>
        <strain evidence="3">JCM 9687</strain>
    </source>
</reference>
<feature type="domain" description="DUF397" evidence="1">
    <location>
        <begin position="6"/>
        <end position="60"/>
    </location>
</feature>